<dbReference type="EMBL" id="MASU01000007">
    <property type="protein sequence ID" value="PXY30650.1"/>
    <property type="molecule type" value="Genomic_DNA"/>
</dbReference>
<evidence type="ECO:0000313" key="2">
    <source>
        <dbReference type="Proteomes" id="UP000247892"/>
    </source>
</evidence>
<proteinExistence type="predicted"/>
<dbReference type="Proteomes" id="UP000247892">
    <property type="component" value="Unassembled WGS sequence"/>
</dbReference>
<accession>A0A318LJ15</accession>
<organism evidence="1 2">
    <name type="scientific">Prauserella flavalba</name>
    <dbReference type="NCBI Taxonomy" id="1477506"/>
    <lineage>
        <taxon>Bacteria</taxon>
        <taxon>Bacillati</taxon>
        <taxon>Actinomycetota</taxon>
        <taxon>Actinomycetes</taxon>
        <taxon>Pseudonocardiales</taxon>
        <taxon>Pseudonocardiaceae</taxon>
        <taxon>Prauserella</taxon>
    </lineage>
</organism>
<dbReference type="RefSeq" id="WP_245959903.1">
    <property type="nucleotide sequence ID" value="NZ_JBHVKT010000112.1"/>
</dbReference>
<protein>
    <submittedName>
        <fullName evidence="1">Uncharacterized protein</fullName>
    </submittedName>
</protein>
<keyword evidence="2" id="KW-1185">Reference proteome</keyword>
<dbReference type="AlphaFoldDB" id="A0A318LJ15"/>
<evidence type="ECO:0000313" key="1">
    <source>
        <dbReference type="EMBL" id="PXY30650.1"/>
    </source>
</evidence>
<name>A0A318LJ15_9PSEU</name>
<gene>
    <name evidence="1" type="ORF">BA062_19075</name>
</gene>
<comment type="caution">
    <text evidence="1">The sequence shown here is derived from an EMBL/GenBank/DDBJ whole genome shotgun (WGS) entry which is preliminary data.</text>
</comment>
<reference evidence="1 2" key="1">
    <citation type="submission" date="2016-07" db="EMBL/GenBank/DDBJ databases">
        <title>Draft genome sequence of Prauserella sp. YIM 121212, isolated from alkaline soil.</title>
        <authorList>
            <person name="Ruckert C."/>
            <person name="Albersmeier A."/>
            <person name="Jiang C.-L."/>
            <person name="Jiang Y."/>
            <person name="Kalinowski J."/>
            <person name="Schneider O."/>
            <person name="Winkler A."/>
            <person name="Zotchev S.B."/>
        </authorList>
    </citation>
    <scope>NUCLEOTIDE SEQUENCE [LARGE SCALE GENOMIC DNA]</scope>
    <source>
        <strain evidence="1 2">YIM 121212</strain>
    </source>
</reference>
<sequence length="68" mass="7866">MTRMPGEWAWDAVRAEVAYRQEELRKAGRGAAAARRRRWSRAVPEVRVPEQRAGEYDADSPRVLRRAS</sequence>